<sequence>MKKYAYEARDSASNKIVKSVVQAESEHAAARLLTDQGFVPLKIELEDDKSNFIDRILGRITSKDKILFTRQLSTLIGAGLPLSQSMRTVLEQTSNKRMQGIVQEVIADIEGGKQLSDAFSKHPEVFDKLFIALVSAGEASGTLDEALKRVANQQEKDAAMLRKVKGALTYPSIVLVVIVMVVGFMTVSVVPQVKGLYKDVGRELPILTQVMVSIADFFINFWWLLAILLGFGIYFFAQYLQTEAGIHMKDKFKLNVPLFKGMFRKLYMARFTRTGQTLLSTGVPMLDMLKIAADGVNNVIVSEEIMRAADKVKGGKALSLSLKNEEYMLEMVPHMIKIGEQSGKVDEMMGKTAQIYENELDEEIKAISTAIEPVLMVFLAIVAAGMVGAILFPIYSLVNHVGI</sequence>
<keyword evidence="3" id="KW-1003">Cell membrane</keyword>
<dbReference type="OrthoDB" id="9805682at2"/>
<proteinExistence type="inferred from homology"/>
<dbReference type="FunFam" id="1.20.81.30:FF:000001">
    <property type="entry name" value="Type II secretion system protein F"/>
    <property type="match status" value="2"/>
</dbReference>
<evidence type="ECO:0000256" key="4">
    <source>
        <dbReference type="ARBA" id="ARBA00022519"/>
    </source>
</evidence>
<comment type="similarity">
    <text evidence="2">Belongs to the GSP F family.</text>
</comment>
<evidence type="ECO:0000256" key="5">
    <source>
        <dbReference type="ARBA" id="ARBA00022692"/>
    </source>
</evidence>
<keyword evidence="11" id="KW-1185">Reference proteome</keyword>
<keyword evidence="5 8" id="KW-0812">Transmembrane</keyword>
<evidence type="ECO:0000259" key="9">
    <source>
        <dbReference type="Pfam" id="PF00482"/>
    </source>
</evidence>
<dbReference type="InterPro" id="IPR003004">
    <property type="entry name" value="GspF/PilC"/>
</dbReference>
<dbReference type="GO" id="GO:0015628">
    <property type="term" value="P:protein secretion by the type II secretion system"/>
    <property type="evidence" value="ECO:0007669"/>
    <property type="project" value="TreeGrafter"/>
</dbReference>
<feature type="domain" description="Type II secretion system protein GspF" evidence="9">
    <location>
        <begin position="68"/>
        <end position="191"/>
    </location>
</feature>
<dbReference type="Pfam" id="PF00482">
    <property type="entry name" value="T2SSF"/>
    <property type="match status" value="2"/>
</dbReference>
<evidence type="ECO:0000256" key="7">
    <source>
        <dbReference type="ARBA" id="ARBA00023136"/>
    </source>
</evidence>
<evidence type="ECO:0000256" key="6">
    <source>
        <dbReference type="ARBA" id="ARBA00022989"/>
    </source>
</evidence>
<dbReference type="Proteomes" id="UP000310639">
    <property type="component" value="Chromosome"/>
</dbReference>
<organism evidence="10 11">
    <name type="scientific">Candidatus Nanosynbacter featherlites</name>
    <dbReference type="NCBI Taxonomy" id="2572088"/>
    <lineage>
        <taxon>Bacteria</taxon>
        <taxon>Candidatus Saccharimonadota</taxon>
        <taxon>Candidatus Saccharimonadia</taxon>
        <taxon>Candidatus Nanosynbacterales</taxon>
        <taxon>Candidatus Nanosynbacteraceae</taxon>
        <taxon>Candidatus Nanosynbacter</taxon>
    </lineage>
</organism>
<feature type="transmembrane region" description="Helical" evidence="8">
    <location>
        <begin position="168"/>
        <end position="190"/>
    </location>
</feature>
<dbReference type="Gene3D" id="1.20.81.30">
    <property type="entry name" value="Type II secretion system (T2SS), domain F"/>
    <property type="match status" value="2"/>
</dbReference>
<protein>
    <submittedName>
        <fullName evidence="10">Type II secretion system F family protein</fullName>
    </submittedName>
</protein>
<dbReference type="KEGG" id="nft:FBF37_00445"/>
<accession>A0A4P9A2F8</accession>
<dbReference type="GO" id="GO:0005886">
    <property type="term" value="C:plasma membrane"/>
    <property type="evidence" value="ECO:0007669"/>
    <property type="project" value="UniProtKB-SubCell"/>
</dbReference>
<dbReference type="PANTHER" id="PTHR30012:SF0">
    <property type="entry name" value="TYPE II SECRETION SYSTEM PROTEIN F-RELATED"/>
    <property type="match status" value="1"/>
</dbReference>
<dbReference type="InterPro" id="IPR042094">
    <property type="entry name" value="T2SS_GspF_sf"/>
</dbReference>
<keyword evidence="6 8" id="KW-1133">Transmembrane helix</keyword>
<keyword evidence="4" id="KW-0997">Cell inner membrane</keyword>
<dbReference type="EMBL" id="CP040004">
    <property type="protein sequence ID" value="QCT41954.1"/>
    <property type="molecule type" value="Genomic_DNA"/>
</dbReference>
<dbReference type="InterPro" id="IPR018076">
    <property type="entry name" value="T2SS_GspF_dom"/>
</dbReference>
<evidence type="ECO:0000313" key="11">
    <source>
        <dbReference type="Proteomes" id="UP000310639"/>
    </source>
</evidence>
<feature type="transmembrane region" description="Helical" evidence="8">
    <location>
        <begin position="374"/>
        <end position="398"/>
    </location>
</feature>
<gene>
    <name evidence="10" type="ORF">FBF37_00445</name>
</gene>
<evidence type="ECO:0000256" key="3">
    <source>
        <dbReference type="ARBA" id="ARBA00022475"/>
    </source>
</evidence>
<evidence type="ECO:0000256" key="1">
    <source>
        <dbReference type="ARBA" id="ARBA00004429"/>
    </source>
</evidence>
<dbReference type="AlphaFoldDB" id="A0A4P9A2F8"/>
<dbReference type="PRINTS" id="PR00812">
    <property type="entry name" value="BCTERIALGSPF"/>
</dbReference>
<evidence type="ECO:0000256" key="8">
    <source>
        <dbReference type="SAM" id="Phobius"/>
    </source>
</evidence>
<keyword evidence="7 8" id="KW-0472">Membrane</keyword>
<name>A0A4P9A2F8_9BACT</name>
<dbReference type="RefSeq" id="WP_138078431.1">
    <property type="nucleotide sequence ID" value="NZ_CP040004.1"/>
</dbReference>
<comment type="subcellular location">
    <subcellularLocation>
        <location evidence="1">Cell inner membrane</location>
        <topology evidence="1">Multi-pass membrane protein</topology>
    </subcellularLocation>
</comment>
<feature type="transmembrane region" description="Helical" evidence="8">
    <location>
        <begin position="210"/>
        <end position="237"/>
    </location>
</feature>
<feature type="domain" description="Type II secretion system protein GspF" evidence="9">
    <location>
        <begin position="271"/>
        <end position="393"/>
    </location>
</feature>
<evidence type="ECO:0000313" key="10">
    <source>
        <dbReference type="EMBL" id="QCT41954.1"/>
    </source>
</evidence>
<reference evidence="10 11" key="1">
    <citation type="submission" date="2019-04" db="EMBL/GenBank/DDBJ databases">
        <title>Saccharibacteria TM7 genomes.</title>
        <authorList>
            <person name="Bor B."/>
            <person name="He X."/>
            <person name="Chen T."/>
            <person name="Dewhirst F.E."/>
        </authorList>
    </citation>
    <scope>NUCLEOTIDE SEQUENCE [LARGE SCALE GENOMIC DNA]</scope>
    <source>
        <strain evidence="10 11">BB001</strain>
    </source>
</reference>
<dbReference type="PANTHER" id="PTHR30012">
    <property type="entry name" value="GENERAL SECRETION PATHWAY PROTEIN"/>
    <property type="match status" value="1"/>
</dbReference>
<evidence type="ECO:0000256" key="2">
    <source>
        <dbReference type="ARBA" id="ARBA00005745"/>
    </source>
</evidence>